<dbReference type="PROSITE" id="PS50931">
    <property type="entry name" value="HTH_LYSR"/>
    <property type="match status" value="1"/>
</dbReference>
<sequence>MLGITLRHLEVFVAIASTGTVKAAAEQVFISQPAASMALAELERQLDVPLFDRIRGRMQLSAKGRELLPSAQEVLARMQELQLRAHEQSPTVQGELALGTSNTVGNYLIGDLLGEFIQHYPQIKLNLQVTNTQNILKQMLEHRLDVACVEGPVQHPDLLNQVWRNDSLVVVTNSQHPLAQRTTLRAADFAQAQWILRESGSASRALAELALAELPAGQVVLELEHVEAIKQAVLAGVGIAFLPEAAIVDARQTGRLIALHTPFLNLERKIWLTVHKQRYQRAVLQAFLASVGWQAQR</sequence>
<dbReference type="SUPFAM" id="SSF46785">
    <property type="entry name" value="Winged helix' DNA-binding domain"/>
    <property type="match status" value="1"/>
</dbReference>
<evidence type="ECO:0000313" key="7">
    <source>
        <dbReference type="Proteomes" id="UP000823889"/>
    </source>
</evidence>
<dbReference type="GO" id="GO:0003700">
    <property type="term" value="F:DNA-binding transcription factor activity"/>
    <property type="evidence" value="ECO:0007669"/>
    <property type="project" value="InterPro"/>
</dbReference>
<dbReference type="Pfam" id="PF03466">
    <property type="entry name" value="LysR_substrate"/>
    <property type="match status" value="1"/>
</dbReference>
<evidence type="ECO:0000256" key="1">
    <source>
        <dbReference type="ARBA" id="ARBA00009437"/>
    </source>
</evidence>
<name>A0A9D2U8B1_9BURK</name>
<accession>A0A9D2U8B1</accession>
<feature type="domain" description="HTH lysR-type" evidence="5">
    <location>
        <begin position="4"/>
        <end position="61"/>
    </location>
</feature>
<dbReference type="PANTHER" id="PTHR30126">
    <property type="entry name" value="HTH-TYPE TRANSCRIPTIONAL REGULATOR"/>
    <property type="match status" value="1"/>
</dbReference>
<dbReference type="PRINTS" id="PR00039">
    <property type="entry name" value="HTHLYSR"/>
</dbReference>
<dbReference type="PANTHER" id="PTHR30126:SF94">
    <property type="entry name" value="LYSR FAMILY TRANSCRIPTIONAL REGULATOR"/>
    <property type="match status" value="1"/>
</dbReference>
<dbReference type="Proteomes" id="UP000823889">
    <property type="component" value="Unassembled WGS sequence"/>
</dbReference>
<evidence type="ECO:0000313" key="6">
    <source>
        <dbReference type="EMBL" id="HJD44460.1"/>
    </source>
</evidence>
<keyword evidence="4" id="KW-0804">Transcription</keyword>
<protein>
    <submittedName>
        <fullName evidence="6">LysR family transcriptional regulator</fullName>
    </submittedName>
</protein>
<gene>
    <name evidence="6" type="ORF">H9906_05440</name>
</gene>
<proteinExistence type="inferred from homology"/>
<reference evidence="6" key="2">
    <citation type="submission" date="2021-04" db="EMBL/GenBank/DDBJ databases">
        <authorList>
            <person name="Gilroy R."/>
        </authorList>
    </citation>
    <scope>NUCLEOTIDE SEQUENCE</scope>
    <source>
        <strain evidence="6">9264</strain>
    </source>
</reference>
<reference evidence="6" key="1">
    <citation type="journal article" date="2021" name="PeerJ">
        <title>Extensive microbial diversity within the chicken gut microbiome revealed by metagenomics and culture.</title>
        <authorList>
            <person name="Gilroy R."/>
            <person name="Ravi A."/>
            <person name="Getino M."/>
            <person name="Pursley I."/>
            <person name="Horton D.L."/>
            <person name="Alikhan N.F."/>
            <person name="Baker D."/>
            <person name="Gharbi K."/>
            <person name="Hall N."/>
            <person name="Watson M."/>
            <person name="Adriaenssens E.M."/>
            <person name="Foster-Nyarko E."/>
            <person name="Jarju S."/>
            <person name="Secka A."/>
            <person name="Antonio M."/>
            <person name="Oren A."/>
            <person name="Chaudhuri R.R."/>
            <person name="La Ragione R."/>
            <person name="Hildebrand F."/>
            <person name="Pallen M.J."/>
        </authorList>
    </citation>
    <scope>NUCLEOTIDE SEQUENCE</scope>
    <source>
        <strain evidence="6">9264</strain>
    </source>
</reference>
<dbReference type="GO" id="GO:0000976">
    <property type="term" value="F:transcription cis-regulatory region binding"/>
    <property type="evidence" value="ECO:0007669"/>
    <property type="project" value="TreeGrafter"/>
</dbReference>
<organism evidence="6 7">
    <name type="scientific">Candidatus Paenalcaligenes intestinipullorum</name>
    <dbReference type="NCBI Taxonomy" id="2838718"/>
    <lineage>
        <taxon>Bacteria</taxon>
        <taxon>Pseudomonadati</taxon>
        <taxon>Pseudomonadota</taxon>
        <taxon>Betaproteobacteria</taxon>
        <taxon>Burkholderiales</taxon>
        <taxon>Alcaligenaceae</taxon>
        <taxon>Paenalcaligenes</taxon>
    </lineage>
</organism>
<dbReference type="InterPro" id="IPR036390">
    <property type="entry name" value="WH_DNA-bd_sf"/>
</dbReference>
<dbReference type="Gene3D" id="3.40.190.290">
    <property type="match status" value="1"/>
</dbReference>
<comment type="similarity">
    <text evidence="1">Belongs to the LysR transcriptional regulatory family.</text>
</comment>
<dbReference type="InterPro" id="IPR000847">
    <property type="entry name" value="LysR_HTH_N"/>
</dbReference>
<evidence type="ECO:0000256" key="3">
    <source>
        <dbReference type="ARBA" id="ARBA00023125"/>
    </source>
</evidence>
<keyword evidence="2" id="KW-0805">Transcription regulation</keyword>
<dbReference type="AlphaFoldDB" id="A0A9D2U8B1"/>
<dbReference type="Pfam" id="PF00126">
    <property type="entry name" value="HTH_1"/>
    <property type="match status" value="1"/>
</dbReference>
<keyword evidence="3" id="KW-0238">DNA-binding</keyword>
<dbReference type="InterPro" id="IPR036388">
    <property type="entry name" value="WH-like_DNA-bd_sf"/>
</dbReference>
<evidence type="ECO:0000259" key="5">
    <source>
        <dbReference type="PROSITE" id="PS50931"/>
    </source>
</evidence>
<evidence type="ECO:0000256" key="2">
    <source>
        <dbReference type="ARBA" id="ARBA00023015"/>
    </source>
</evidence>
<dbReference type="SUPFAM" id="SSF53850">
    <property type="entry name" value="Periplasmic binding protein-like II"/>
    <property type="match status" value="1"/>
</dbReference>
<dbReference type="EMBL" id="DWUQ01000108">
    <property type="protein sequence ID" value="HJD44460.1"/>
    <property type="molecule type" value="Genomic_DNA"/>
</dbReference>
<evidence type="ECO:0000256" key="4">
    <source>
        <dbReference type="ARBA" id="ARBA00023163"/>
    </source>
</evidence>
<comment type="caution">
    <text evidence="6">The sequence shown here is derived from an EMBL/GenBank/DDBJ whole genome shotgun (WGS) entry which is preliminary data.</text>
</comment>
<dbReference type="Gene3D" id="1.10.10.10">
    <property type="entry name" value="Winged helix-like DNA-binding domain superfamily/Winged helix DNA-binding domain"/>
    <property type="match status" value="1"/>
</dbReference>
<dbReference type="InterPro" id="IPR005119">
    <property type="entry name" value="LysR_subst-bd"/>
</dbReference>